<dbReference type="AlphaFoldDB" id="A0A162A6C5"/>
<dbReference type="InterPro" id="IPR004107">
    <property type="entry name" value="Integrase_SAM-like_N"/>
</dbReference>
<evidence type="ECO:0000256" key="2">
    <source>
        <dbReference type="ARBA" id="ARBA00022908"/>
    </source>
</evidence>
<feature type="non-terminal residue" evidence="8">
    <location>
        <position position="1"/>
    </location>
</feature>
<evidence type="ECO:0000313" key="9">
    <source>
        <dbReference type="Proteomes" id="UP000076643"/>
    </source>
</evidence>
<dbReference type="PATRIC" id="fig|1365250.3.peg.554"/>
<dbReference type="PROSITE" id="PS51898">
    <property type="entry name" value="TYR_RECOMBINASE"/>
    <property type="match status" value="1"/>
</dbReference>
<dbReference type="InterPro" id="IPR044068">
    <property type="entry name" value="CB"/>
</dbReference>
<dbReference type="SUPFAM" id="SSF56349">
    <property type="entry name" value="DNA breaking-rejoining enzymes"/>
    <property type="match status" value="1"/>
</dbReference>
<dbReference type="InterPro" id="IPR010998">
    <property type="entry name" value="Integrase_recombinase_N"/>
</dbReference>
<dbReference type="InterPro" id="IPR002104">
    <property type="entry name" value="Integrase_catalytic"/>
</dbReference>
<dbReference type="GO" id="GO:0003677">
    <property type="term" value="F:DNA binding"/>
    <property type="evidence" value="ECO:0007669"/>
    <property type="project" value="UniProtKB-UniRule"/>
</dbReference>
<accession>A0A162A6C5</accession>
<dbReference type="PANTHER" id="PTHR30349:SF64">
    <property type="entry name" value="PROPHAGE INTEGRASE INTD-RELATED"/>
    <property type="match status" value="1"/>
</dbReference>
<organism evidence="8 9">
    <name type="scientific">Pseudoalteromonas luteoviolacea DSM 6061</name>
    <dbReference type="NCBI Taxonomy" id="1365250"/>
    <lineage>
        <taxon>Bacteria</taxon>
        <taxon>Pseudomonadati</taxon>
        <taxon>Pseudomonadota</taxon>
        <taxon>Gammaproteobacteria</taxon>
        <taxon>Alteromonadales</taxon>
        <taxon>Pseudoalteromonadaceae</taxon>
        <taxon>Pseudoalteromonas</taxon>
    </lineage>
</organism>
<name>A0A162A6C5_9GAMM</name>
<feature type="domain" description="Core-binding (CB)" evidence="7">
    <location>
        <begin position="1"/>
        <end position="74"/>
    </location>
</feature>
<evidence type="ECO:0000313" key="8">
    <source>
        <dbReference type="EMBL" id="KZN44833.1"/>
    </source>
</evidence>
<dbReference type="PANTHER" id="PTHR30349">
    <property type="entry name" value="PHAGE INTEGRASE-RELATED"/>
    <property type="match status" value="1"/>
</dbReference>
<evidence type="ECO:0000259" key="7">
    <source>
        <dbReference type="PROSITE" id="PS51900"/>
    </source>
</evidence>
<evidence type="ECO:0000259" key="6">
    <source>
        <dbReference type="PROSITE" id="PS51898"/>
    </source>
</evidence>
<gene>
    <name evidence="8" type="ORF">N475_25860</name>
</gene>
<dbReference type="GO" id="GO:0006310">
    <property type="term" value="P:DNA recombination"/>
    <property type="evidence" value="ECO:0007669"/>
    <property type="project" value="UniProtKB-KW"/>
</dbReference>
<dbReference type="Pfam" id="PF00589">
    <property type="entry name" value="Phage_integrase"/>
    <property type="match status" value="1"/>
</dbReference>
<dbReference type="InterPro" id="IPR050090">
    <property type="entry name" value="Tyrosine_recombinase_XerCD"/>
</dbReference>
<keyword evidence="3 5" id="KW-0238">DNA-binding</keyword>
<evidence type="ECO:0000256" key="3">
    <source>
        <dbReference type="ARBA" id="ARBA00023125"/>
    </source>
</evidence>
<dbReference type="Pfam" id="PF13495">
    <property type="entry name" value="Phage_int_SAM_4"/>
    <property type="match status" value="1"/>
</dbReference>
<keyword evidence="4" id="KW-0233">DNA recombination</keyword>
<comment type="similarity">
    <text evidence="1">Belongs to the 'phage' integrase family.</text>
</comment>
<evidence type="ECO:0000256" key="4">
    <source>
        <dbReference type="ARBA" id="ARBA00023172"/>
    </source>
</evidence>
<proteinExistence type="inferred from homology"/>
<evidence type="ECO:0000256" key="1">
    <source>
        <dbReference type="ARBA" id="ARBA00008857"/>
    </source>
</evidence>
<dbReference type="InterPro" id="IPR013762">
    <property type="entry name" value="Integrase-like_cat_sf"/>
</dbReference>
<keyword evidence="2" id="KW-0229">DNA integration</keyword>
<dbReference type="Proteomes" id="UP000076643">
    <property type="component" value="Unassembled WGS sequence"/>
</dbReference>
<dbReference type="RefSeq" id="WP_063364641.1">
    <property type="nucleotide sequence ID" value="NZ_AUYB01000050.1"/>
</dbReference>
<feature type="domain" description="Tyr recombinase" evidence="6">
    <location>
        <begin position="91"/>
        <end position="266"/>
    </location>
</feature>
<dbReference type="PROSITE" id="PS51900">
    <property type="entry name" value="CB"/>
    <property type="match status" value="1"/>
</dbReference>
<dbReference type="Gene3D" id="1.10.443.10">
    <property type="entry name" value="Intergrase catalytic core"/>
    <property type="match status" value="1"/>
</dbReference>
<reference evidence="8 9" key="1">
    <citation type="submission" date="2013-07" db="EMBL/GenBank/DDBJ databases">
        <title>Comparative Genomic and Metabolomic Analysis of Twelve Strains of Pseudoalteromonas luteoviolacea.</title>
        <authorList>
            <person name="Vynne N.G."/>
            <person name="Mansson M."/>
            <person name="Gram L."/>
        </authorList>
    </citation>
    <scope>NUCLEOTIDE SEQUENCE [LARGE SCALE GENOMIC DNA]</scope>
    <source>
        <strain evidence="8 9">DSM 6061</strain>
    </source>
</reference>
<evidence type="ECO:0000256" key="5">
    <source>
        <dbReference type="PROSITE-ProRule" id="PRU01248"/>
    </source>
</evidence>
<dbReference type="InterPro" id="IPR011010">
    <property type="entry name" value="DNA_brk_join_enz"/>
</dbReference>
<keyword evidence="9" id="KW-1185">Reference proteome</keyword>
<dbReference type="Gene3D" id="1.10.150.130">
    <property type="match status" value="1"/>
</dbReference>
<dbReference type="EMBL" id="AUYB01000050">
    <property type="protein sequence ID" value="KZN44833.1"/>
    <property type="molecule type" value="Genomic_DNA"/>
</dbReference>
<dbReference type="GO" id="GO:0015074">
    <property type="term" value="P:DNA integration"/>
    <property type="evidence" value="ECO:0007669"/>
    <property type="project" value="UniProtKB-KW"/>
</dbReference>
<comment type="caution">
    <text evidence="8">The sequence shown here is derived from an EMBL/GenBank/DDBJ whole genome shotgun (WGS) entry which is preliminary data.</text>
</comment>
<sequence>QQHLTNLTLQGKRPATIDAYSRAVRRIAAFFDCCPDNLTTQDLKVYFAQLIASHSWSTVKLDRNGLQFFYRHVLNKEWQWLDIVKPPQSKTLPDILTVPEVAAVINHTRQLRYQVFFLTLYSMGLRLGEGVSLQVCDIDSARMQVHIRHAKGGKDRFVPLPSRTLTALRFYWQTHHHPTLLFPGKDPKPGSVMDRGGVQKALKRVLYDCNIAKSISPHNLRHSFATHLLEQGVDLRSVQALLGHNSLNTTARYTRLTHIARLNTHDAINQLANGLCLSWECES</sequence>
<protein>
    <submittedName>
        <fullName evidence="8">Integrase</fullName>
    </submittedName>
</protein>